<dbReference type="InterPro" id="IPR003492">
    <property type="entry name" value="Battenin_disease_Cln3"/>
</dbReference>
<feature type="transmembrane region" description="Helical" evidence="7">
    <location>
        <begin position="162"/>
        <end position="181"/>
    </location>
</feature>
<keyword evidence="3" id="KW-0813">Transport</keyword>
<dbReference type="EMBL" id="BAAFJT010000039">
    <property type="protein sequence ID" value="GAB0202384.1"/>
    <property type="molecule type" value="Genomic_DNA"/>
</dbReference>
<dbReference type="PRINTS" id="PR01315">
    <property type="entry name" value="BATTENIN"/>
</dbReference>
<dbReference type="AlphaFoldDB" id="A0ABC9XY09"/>
<evidence type="ECO:0000256" key="6">
    <source>
        <dbReference type="ARBA" id="ARBA00023136"/>
    </source>
</evidence>
<protein>
    <recommendedName>
        <fullName evidence="7">Battenin</fullName>
    </recommendedName>
</protein>
<keyword evidence="5 7" id="KW-1133">Transmembrane helix</keyword>
<dbReference type="Pfam" id="PF02487">
    <property type="entry name" value="CLN3"/>
    <property type="match status" value="3"/>
</dbReference>
<feature type="transmembrane region" description="Helical" evidence="7">
    <location>
        <begin position="73"/>
        <end position="96"/>
    </location>
</feature>
<evidence type="ECO:0000256" key="4">
    <source>
        <dbReference type="ARBA" id="ARBA00022692"/>
    </source>
</evidence>
<reference evidence="8 9" key="1">
    <citation type="submission" date="2024-06" db="EMBL/GenBank/DDBJ databases">
        <title>The draft genome of Grus japonensis, version 3.</title>
        <authorList>
            <person name="Nabeshima K."/>
            <person name="Suzuki S."/>
            <person name="Onuma M."/>
        </authorList>
    </citation>
    <scope>NUCLEOTIDE SEQUENCE [LARGE SCALE GENOMIC DNA]</scope>
    <source>
        <strain evidence="8 9">451A</strain>
    </source>
</reference>
<dbReference type="PANTHER" id="PTHR10981:SF0">
    <property type="entry name" value="BATTENIN"/>
    <property type="match status" value="1"/>
</dbReference>
<dbReference type="PIRSF" id="PIRSF015974">
    <property type="entry name" value="CLN3_BTN1"/>
    <property type="match status" value="1"/>
</dbReference>
<keyword evidence="6 7" id="KW-0472">Membrane</keyword>
<evidence type="ECO:0000313" key="9">
    <source>
        <dbReference type="Proteomes" id="UP001623348"/>
    </source>
</evidence>
<dbReference type="PANTHER" id="PTHR10981">
    <property type="entry name" value="BATTENIN"/>
    <property type="match status" value="1"/>
</dbReference>
<comment type="caution">
    <text evidence="8">The sequence shown here is derived from an EMBL/GenBank/DDBJ whole genome shotgun (WGS) entry which is preliminary data.</text>
</comment>
<dbReference type="GO" id="GO:0012505">
    <property type="term" value="C:endomembrane system"/>
    <property type="evidence" value="ECO:0007669"/>
    <property type="project" value="UniProtKB-SubCell"/>
</dbReference>
<sequence length="411" mass="43050">MAEQEPLLPAPPPPEPPGAQWRNGAAFWLLGLCNNLPYVLMLSAARDILQPPLPPQVSVNGSRYDCNPVSTGAVLLADILPTLLIKLVAPFVVHLLPYNPRVIAAALCAWGSFALVASAAGMAVSLGGVVLASAASGLGEVTFLALASTYPRVGVSCWSSGTGAAGVGGALAYGALLQVGLPLPHALLPALALPPLTLLSYFFLLCPPPRPTEPPPPAVGLTPREKWGVAKGVVGQAGPLALVYFAEYFINQGLLELLYFPASALTHSEQYRWYQLIYQVGVFASRSSLRCFRLRRVWVLALLQLCPIALPHSVTHSLIHSLPHRGAERPHPIGRRGRAVPARIGRRLRHGGGEGLLGGAAYANAFLNVAEQAPPHGREFAMTVASVADTAGIALAGGAALGAHGVFCPRG</sequence>
<keyword evidence="4 7" id="KW-0812">Transmembrane</keyword>
<dbReference type="Proteomes" id="UP001623348">
    <property type="component" value="Unassembled WGS sequence"/>
</dbReference>
<comment type="similarity">
    <text evidence="2 7">Belongs to the battenin family.</text>
</comment>
<evidence type="ECO:0000256" key="5">
    <source>
        <dbReference type="ARBA" id="ARBA00022989"/>
    </source>
</evidence>
<evidence type="ECO:0000256" key="3">
    <source>
        <dbReference type="ARBA" id="ARBA00022448"/>
    </source>
</evidence>
<keyword evidence="9" id="KW-1185">Reference proteome</keyword>
<comment type="subcellular location">
    <subcellularLocation>
        <location evidence="1">Endomembrane system</location>
        <topology evidence="1">Multi-pass membrane protein</topology>
    </subcellularLocation>
    <subcellularLocation>
        <location evidence="7">Lysosome membrane</location>
        <topology evidence="7">Multi-pass membrane protein</topology>
    </subcellularLocation>
</comment>
<dbReference type="SUPFAM" id="SSF103473">
    <property type="entry name" value="MFS general substrate transporter"/>
    <property type="match status" value="1"/>
</dbReference>
<evidence type="ECO:0000256" key="1">
    <source>
        <dbReference type="ARBA" id="ARBA00004127"/>
    </source>
</evidence>
<feature type="transmembrane region" description="Helical" evidence="7">
    <location>
        <begin position="103"/>
        <end position="124"/>
    </location>
</feature>
<dbReference type="InterPro" id="IPR018460">
    <property type="entry name" value="Battenin_disease_Cln3_subgr"/>
</dbReference>
<comment type="caution">
    <text evidence="7">Lacks conserved residue(s) required for the propagation of feature annotation.</text>
</comment>
<proteinExistence type="inferred from homology"/>
<evidence type="ECO:0000256" key="7">
    <source>
        <dbReference type="RuleBase" id="RU361113"/>
    </source>
</evidence>
<feature type="transmembrane region" description="Helical" evidence="7">
    <location>
        <begin position="187"/>
        <end position="206"/>
    </location>
</feature>
<dbReference type="InterPro" id="IPR036259">
    <property type="entry name" value="MFS_trans_sf"/>
</dbReference>
<evidence type="ECO:0000256" key="2">
    <source>
        <dbReference type="ARBA" id="ARBA00007467"/>
    </source>
</evidence>
<keyword evidence="7" id="KW-0458">Lysosome</keyword>
<name>A0ABC9XY09_GRUJA</name>
<evidence type="ECO:0000313" key="8">
    <source>
        <dbReference type="EMBL" id="GAB0202384.1"/>
    </source>
</evidence>
<accession>A0ABC9XY09</accession>
<organism evidence="8 9">
    <name type="scientific">Grus japonensis</name>
    <name type="common">Japanese crane</name>
    <name type="synonym">Red-crowned crane</name>
    <dbReference type="NCBI Taxonomy" id="30415"/>
    <lineage>
        <taxon>Eukaryota</taxon>
        <taxon>Metazoa</taxon>
        <taxon>Chordata</taxon>
        <taxon>Craniata</taxon>
        <taxon>Vertebrata</taxon>
        <taxon>Euteleostomi</taxon>
        <taxon>Archelosauria</taxon>
        <taxon>Archosauria</taxon>
        <taxon>Dinosauria</taxon>
        <taxon>Saurischia</taxon>
        <taxon>Theropoda</taxon>
        <taxon>Coelurosauria</taxon>
        <taxon>Aves</taxon>
        <taxon>Neognathae</taxon>
        <taxon>Neoaves</taxon>
        <taxon>Gruiformes</taxon>
        <taxon>Gruidae</taxon>
        <taxon>Grus</taxon>
    </lineage>
</organism>
<gene>
    <name evidence="8" type="ORF">GRJ2_002704000</name>
</gene>
<dbReference type="GO" id="GO:0005765">
    <property type="term" value="C:lysosomal membrane"/>
    <property type="evidence" value="ECO:0007669"/>
    <property type="project" value="UniProtKB-SubCell"/>
</dbReference>
<feature type="transmembrane region" description="Helical" evidence="7">
    <location>
        <begin position="130"/>
        <end position="150"/>
    </location>
</feature>